<proteinExistence type="predicted"/>
<dbReference type="SMART" id="SM00736">
    <property type="entry name" value="CADG"/>
    <property type="match status" value="2"/>
</dbReference>
<accession>A0A1B7TBS7</accession>
<feature type="region of interest" description="Disordered" evidence="1">
    <location>
        <begin position="561"/>
        <end position="592"/>
    </location>
</feature>
<reference evidence="5" key="1">
    <citation type="journal article" date="2016" name="Proc. Natl. Acad. Sci. U.S.A.">
        <title>Comparative genomics of biotechnologically important yeasts.</title>
        <authorList>
            <person name="Riley R."/>
            <person name="Haridas S."/>
            <person name="Wolfe K.H."/>
            <person name="Lopes M.R."/>
            <person name="Hittinger C.T."/>
            <person name="Goeker M."/>
            <person name="Salamov A.A."/>
            <person name="Wisecaver J.H."/>
            <person name="Long T.M."/>
            <person name="Calvey C.H."/>
            <person name="Aerts A.L."/>
            <person name="Barry K.W."/>
            <person name="Choi C."/>
            <person name="Clum A."/>
            <person name="Coughlan A.Y."/>
            <person name="Deshpande S."/>
            <person name="Douglass A.P."/>
            <person name="Hanson S.J."/>
            <person name="Klenk H.-P."/>
            <person name="LaButti K.M."/>
            <person name="Lapidus A."/>
            <person name="Lindquist E.A."/>
            <person name="Lipzen A.M."/>
            <person name="Meier-Kolthoff J.P."/>
            <person name="Ohm R.A."/>
            <person name="Otillar R.P."/>
            <person name="Pangilinan J.L."/>
            <person name="Peng Y."/>
            <person name="Rokas A."/>
            <person name="Rosa C.A."/>
            <person name="Scheuner C."/>
            <person name="Sibirny A.A."/>
            <person name="Slot J.C."/>
            <person name="Stielow J.B."/>
            <person name="Sun H."/>
            <person name="Kurtzman C.P."/>
            <person name="Blackwell M."/>
            <person name="Grigoriev I.V."/>
            <person name="Jeffries T.W."/>
        </authorList>
    </citation>
    <scope>NUCLEOTIDE SEQUENCE [LARGE SCALE GENOMIC DNA]</scope>
    <source>
        <strain evidence="5">NRRL Y-1626</strain>
    </source>
</reference>
<dbReference type="EMBL" id="LXPE01000022">
    <property type="protein sequence ID" value="OBA26181.1"/>
    <property type="molecule type" value="Genomic_DNA"/>
</dbReference>
<dbReference type="OrthoDB" id="41532at2759"/>
<dbReference type="InterPro" id="IPR006373">
    <property type="entry name" value="VSA_Rifin"/>
</dbReference>
<feature type="domain" description="Dystroglycan-type cadherin-like" evidence="3">
    <location>
        <begin position="142"/>
        <end position="257"/>
    </location>
</feature>
<evidence type="ECO:0000256" key="1">
    <source>
        <dbReference type="SAM" id="MobiDB-lite"/>
    </source>
</evidence>
<comment type="caution">
    <text evidence="4">The sequence shown here is derived from an EMBL/GenBank/DDBJ whole genome shotgun (WGS) entry which is preliminary data.</text>
</comment>
<dbReference type="Gene3D" id="2.60.40.10">
    <property type="entry name" value="Immunoglobulins"/>
    <property type="match status" value="2"/>
</dbReference>
<keyword evidence="5" id="KW-1185">Reference proteome</keyword>
<keyword evidence="2" id="KW-0812">Transmembrane</keyword>
<keyword evidence="2" id="KW-1133">Transmembrane helix</keyword>
<protein>
    <recommendedName>
        <fullName evidence="3">Dystroglycan-type cadherin-like domain-containing protein</fullName>
    </recommendedName>
</protein>
<organism evidence="4 5">
    <name type="scientific">Hanseniaspora valbyensis NRRL Y-1626</name>
    <dbReference type="NCBI Taxonomy" id="766949"/>
    <lineage>
        <taxon>Eukaryota</taxon>
        <taxon>Fungi</taxon>
        <taxon>Dikarya</taxon>
        <taxon>Ascomycota</taxon>
        <taxon>Saccharomycotina</taxon>
        <taxon>Saccharomycetes</taxon>
        <taxon>Saccharomycodales</taxon>
        <taxon>Saccharomycodaceae</taxon>
        <taxon>Hanseniaspora</taxon>
    </lineage>
</organism>
<dbReference type="GO" id="GO:0005509">
    <property type="term" value="F:calcium ion binding"/>
    <property type="evidence" value="ECO:0007669"/>
    <property type="project" value="InterPro"/>
</dbReference>
<keyword evidence="2" id="KW-0472">Membrane</keyword>
<dbReference type="Proteomes" id="UP000092321">
    <property type="component" value="Unassembled WGS sequence"/>
</dbReference>
<dbReference type="Pfam" id="PF02009">
    <property type="entry name" value="RIFIN"/>
    <property type="match status" value="1"/>
</dbReference>
<name>A0A1B7TBS7_9ASCO</name>
<feature type="region of interest" description="Disordered" evidence="1">
    <location>
        <begin position="634"/>
        <end position="668"/>
    </location>
</feature>
<feature type="compositionally biased region" description="Low complexity" evidence="1">
    <location>
        <begin position="570"/>
        <end position="580"/>
    </location>
</feature>
<feature type="transmembrane region" description="Helical" evidence="2">
    <location>
        <begin position="442"/>
        <end position="467"/>
    </location>
</feature>
<dbReference type="InterPro" id="IPR013783">
    <property type="entry name" value="Ig-like_fold"/>
</dbReference>
<dbReference type="AlphaFoldDB" id="A0A1B7TBS7"/>
<dbReference type="SUPFAM" id="SSF49313">
    <property type="entry name" value="Cadherin-like"/>
    <property type="match status" value="2"/>
</dbReference>
<evidence type="ECO:0000313" key="5">
    <source>
        <dbReference type="Proteomes" id="UP000092321"/>
    </source>
</evidence>
<sequence>MFNIVSKKKLIGSLLLSSSAINTKFANAKPVVSYTVFDQISPVAYVDEAYSFEIAENTMVSSINSDEDITYQAFDLPSWLSFDGYTFTGTPSSSDFNSTSSSIETMSIILEGYDSSDDSYLNTTISLDLMKTATVTVSDDFNINTFLSDNGNSTGSNGYIITPSESFSLQFDTSDFTSDSSSSLSYGAKLSDGNAPLPIWLSFDYSSLEFSGTAPSVNSEIAAAQSYGIILYATAEDGVSMAEIDFSFVVGAHSLSISDSDISINTTSSKNSFTYSLDMSAVKLDGEEVTSSNISSVSLSSDAPSWTSLSSMGDLNYVLSGSVPSDFSSSTESFQVQVYDNYDDEVSFNVVITYTNSTTSSTSSSSSMSSTKTSSSTTKNSSATSTSSASSKSNITTTTLAPTSYSSASSSSITATSSASSSATSSSTSAAATSTHKKNKHITAIVCGVVIPVVVLLILLILLLIFLRRRRDNKKAASAAAAADSKPDDNSPYGPSDLEKSGPLILAKTASQTSSSNYANSNYEKNHDKSINDINAAALNGIPTAVTAAELDKNIQNFLQDSSQTENDAADSSNTTNSTSMYSPIRHSQSSLENQNLYYQSMKNKGKESWRNITENNNNNNNNSQKEFLPAHLQEEDEENQQPRLSPSVGTNSQFKKNDRSDNRSSYHTLNSISTDEFMDMELKPNYPVNIDENSHRKTSLLNNRDSVFLTDQDNTLTADNTSLGRPDLSKAQKSSVLVPFENVDSSISRGDISEGHSVETASL</sequence>
<feature type="compositionally biased region" description="Basic and acidic residues" evidence="1">
    <location>
        <begin position="656"/>
        <end position="665"/>
    </location>
</feature>
<feature type="region of interest" description="Disordered" evidence="1">
    <location>
        <begin position="357"/>
        <end position="394"/>
    </location>
</feature>
<feature type="region of interest" description="Disordered" evidence="1">
    <location>
        <begin position="478"/>
        <end position="501"/>
    </location>
</feature>
<evidence type="ECO:0000259" key="3">
    <source>
        <dbReference type="SMART" id="SM00736"/>
    </source>
</evidence>
<feature type="domain" description="Dystroglycan-type cadherin-like" evidence="3">
    <location>
        <begin position="31"/>
        <end position="136"/>
    </location>
</feature>
<dbReference type="InterPro" id="IPR015919">
    <property type="entry name" value="Cadherin-like_sf"/>
</dbReference>
<gene>
    <name evidence="4" type="ORF">HANVADRAFT_53346</name>
</gene>
<dbReference type="InterPro" id="IPR006644">
    <property type="entry name" value="Cadg"/>
</dbReference>
<feature type="compositionally biased region" description="Polar residues" evidence="1">
    <location>
        <begin position="642"/>
        <end position="655"/>
    </location>
</feature>
<dbReference type="Pfam" id="PF05345">
    <property type="entry name" value="He_PIG"/>
    <property type="match status" value="2"/>
</dbReference>
<dbReference type="GO" id="GO:0016020">
    <property type="term" value="C:membrane"/>
    <property type="evidence" value="ECO:0007669"/>
    <property type="project" value="InterPro"/>
</dbReference>
<evidence type="ECO:0000313" key="4">
    <source>
        <dbReference type="EMBL" id="OBA26181.1"/>
    </source>
</evidence>
<evidence type="ECO:0000256" key="2">
    <source>
        <dbReference type="SAM" id="Phobius"/>
    </source>
</evidence>